<comment type="caution">
    <text evidence="2">The sequence shown here is derived from an EMBL/GenBank/DDBJ whole genome shotgun (WGS) entry which is preliminary data.</text>
</comment>
<feature type="compositionally biased region" description="Pro residues" evidence="1">
    <location>
        <begin position="237"/>
        <end position="246"/>
    </location>
</feature>
<evidence type="ECO:0000313" key="2">
    <source>
        <dbReference type="EMBL" id="KAJ1908708.1"/>
    </source>
</evidence>
<feature type="compositionally biased region" description="Low complexity" evidence="1">
    <location>
        <begin position="216"/>
        <end position="231"/>
    </location>
</feature>
<feature type="compositionally biased region" description="Acidic residues" evidence="1">
    <location>
        <begin position="109"/>
        <end position="121"/>
    </location>
</feature>
<keyword evidence="3" id="KW-1185">Reference proteome</keyword>
<feature type="compositionally biased region" description="Low complexity" evidence="1">
    <location>
        <begin position="247"/>
        <end position="256"/>
    </location>
</feature>
<dbReference type="AlphaFoldDB" id="A0A9W7ZNQ1"/>
<reference evidence="2" key="1">
    <citation type="submission" date="2022-07" db="EMBL/GenBank/DDBJ databases">
        <title>Phylogenomic reconstructions and comparative analyses of Kickxellomycotina fungi.</title>
        <authorList>
            <person name="Reynolds N.K."/>
            <person name="Stajich J.E."/>
            <person name="Barry K."/>
            <person name="Grigoriev I.V."/>
            <person name="Crous P."/>
            <person name="Smith M.E."/>
        </authorList>
    </citation>
    <scope>NUCLEOTIDE SEQUENCE</scope>
    <source>
        <strain evidence="2">RSA 861</strain>
    </source>
</reference>
<organism evidence="2 3">
    <name type="scientific">Tieghemiomyces parasiticus</name>
    <dbReference type="NCBI Taxonomy" id="78921"/>
    <lineage>
        <taxon>Eukaryota</taxon>
        <taxon>Fungi</taxon>
        <taxon>Fungi incertae sedis</taxon>
        <taxon>Zoopagomycota</taxon>
        <taxon>Kickxellomycotina</taxon>
        <taxon>Dimargaritomycetes</taxon>
        <taxon>Dimargaritales</taxon>
        <taxon>Dimargaritaceae</taxon>
        <taxon>Tieghemiomyces</taxon>
    </lineage>
</organism>
<sequence length="312" mass="33293">MALSESASPQILAGHLHPGRAQVGLLTSETTRGLDEGTGLAPPHRIMTNPVRSSSTTYRWLTPSLSTTTDAMIQLAGSAAAFQPYLSPPALSPVRVALDDIPLKTFAFDGEDAEPLSDAEEATGTTSGDDEGTSEHLPSPPPSYRSRNERGDDDDDWLVGPEFCGDIKLATFSDSKPTLSTVASARVLDEPSLKRPQRPTPHFRDRDCHDNGGTTSPSPRLRPRASLPFFLSRYQPNLPPPSPPSPASSASTSSIEPPAPPSTNGSIQYLTVYNSPAADHRVLADIPLRAFPLRPTAGREGTTESVRMFGSS</sequence>
<evidence type="ECO:0000313" key="3">
    <source>
        <dbReference type="Proteomes" id="UP001150569"/>
    </source>
</evidence>
<proteinExistence type="predicted"/>
<gene>
    <name evidence="2" type="ORF">IWQ60_011574</name>
</gene>
<protein>
    <submittedName>
        <fullName evidence="2">Uncharacterized protein</fullName>
    </submittedName>
</protein>
<name>A0A9W7ZNQ1_9FUNG</name>
<dbReference type="EMBL" id="JANBPT010001339">
    <property type="protein sequence ID" value="KAJ1908708.1"/>
    <property type="molecule type" value="Genomic_DNA"/>
</dbReference>
<feature type="region of interest" description="Disordered" evidence="1">
    <location>
        <begin position="109"/>
        <end position="158"/>
    </location>
</feature>
<feature type="region of interest" description="Disordered" evidence="1">
    <location>
        <begin position="187"/>
        <end position="267"/>
    </location>
</feature>
<dbReference type="Proteomes" id="UP001150569">
    <property type="component" value="Unassembled WGS sequence"/>
</dbReference>
<evidence type="ECO:0000256" key="1">
    <source>
        <dbReference type="SAM" id="MobiDB-lite"/>
    </source>
</evidence>
<accession>A0A9W7ZNQ1</accession>